<evidence type="ECO:0008006" key="12">
    <source>
        <dbReference type="Google" id="ProtNLM"/>
    </source>
</evidence>
<dbReference type="Gene3D" id="3.90.550.10">
    <property type="entry name" value="Spore Coat Polysaccharide Biosynthesis Protein SpsA, Chain A"/>
    <property type="match status" value="1"/>
</dbReference>
<sequence>MPPRTYSVTPLGYLVLLLLSLVVIWQGSRLLAPDPKALIPASWTAQKPAPLPPTTGNAWTDAADLAMVEDTIEEMLDIQNVLPPLPHMYASQFPNLKLPLPLRRSSHHLILAQRLHSFLTRPVLSHKQALKANEEGCPRETADGLVNPEQFEDGKEFWEGVGEGEIVKRRADVVKYISERLEAGQEVIGRRGKLGHGRGIVLTGGNKDTTLRTITTIKHLRGLGVDLPIEVFHYPGEISNRKQRQAIEELGATLREAKGLSKEPGAWKNWQIKGAALVDSSFREIIYLDSDNTPLRSPVHLFDAPIYTSSGRAAFWPDLTKDHPHNAIWRIIGDTCSQDLFTFESGQIVIDKAGNEGLNMAALVIAAGMLRDREFWFRMCGGDKDTFRWAFRVLGLEFGVAPRWMGAVGIENGFEGGRFCGHSVLQHDLIIPEGFTKEPPLFVHSNLLKHMRKIGLRQGDIFTHTLRMKNDNVSSPSLNYAHSHVYMGQARGMCIDTQWHANAPKSLLEGADGKEGIEMGRVEEGEEGVFWEGFEGRWWEEGGKVGGW</sequence>
<comment type="similarity">
    <text evidence="2">Belongs to the MNN1/MNT family.</text>
</comment>
<keyword evidence="6" id="KW-1133">Transmembrane helix</keyword>
<proteinExistence type="inferred from homology"/>
<keyword evidence="9" id="KW-0732">Signal</keyword>
<name>A0A1E3HB54_9TREE</name>
<evidence type="ECO:0000313" key="10">
    <source>
        <dbReference type="EMBL" id="ODN73568.1"/>
    </source>
</evidence>
<evidence type="ECO:0000256" key="1">
    <source>
        <dbReference type="ARBA" id="ARBA00004323"/>
    </source>
</evidence>
<comment type="subcellular location">
    <subcellularLocation>
        <location evidence="1">Golgi apparatus membrane</location>
        <topology evidence="1">Single-pass type II membrane protein</topology>
    </subcellularLocation>
</comment>
<dbReference type="GeneID" id="30159377"/>
<dbReference type="PANTHER" id="PTHR31646:SF1">
    <property type="entry name" value="ALPHA-1,2-MANNOSYLTRANSFERASE MNN2"/>
    <property type="match status" value="1"/>
</dbReference>
<evidence type="ECO:0000256" key="8">
    <source>
        <dbReference type="ARBA" id="ARBA00023136"/>
    </source>
</evidence>
<keyword evidence="5" id="KW-0735">Signal-anchor</keyword>
<dbReference type="OrthoDB" id="430354at2759"/>
<evidence type="ECO:0000313" key="11">
    <source>
        <dbReference type="Proteomes" id="UP000094065"/>
    </source>
</evidence>
<evidence type="ECO:0000256" key="4">
    <source>
        <dbReference type="ARBA" id="ARBA00022692"/>
    </source>
</evidence>
<dbReference type="Pfam" id="PF11051">
    <property type="entry name" value="Mannosyl_trans3"/>
    <property type="match status" value="1"/>
</dbReference>
<feature type="chain" id="PRO_5009129032" description="Mannosyltransferase" evidence="9">
    <location>
        <begin position="28"/>
        <end position="548"/>
    </location>
</feature>
<comment type="caution">
    <text evidence="10">The sequence shown here is derived from an EMBL/GenBank/DDBJ whole genome shotgun (WGS) entry which is preliminary data.</text>
</comment>
<feature type="signal peptide" evidence="9">
    <location>
        <begin position="1"/>
        <end position="27"/>
    </location>
</feature>
<dbReference type="EMBL" id="AWGJ01000013">
    <property type="protein sequence ID" value="ODN73568.1"/>
    <property type="molecule type" value="Genomic_DNA"/>
</dbReference>
<dbReference type="Proteomes" id="UP000094065">
    <property type="component" value="Unassembled WGS sequence"/>
</dbReference>
<keyword evidence="11" id="KW-1185">Reference proteome</keyword>
<keyword evidence="4" id="KW-0812">Transmembrane</keyword>
<dbReference type="GO" id="GO:0000139">
    <property type="term" value="C:Golgi membrane"/>
    <property type="evidence" value="ECO:0007669"/>
    <property type="project" value="UniProtKB-SubCell"/>
</dbReference>
<organism evidence="10 11">
    <name type="scientific">Cryptococcus amylolentus CBS 6039</name>
    <dbReference type="NCBI Taxonomy" id="1295533"/>
    <lineage>
        <taxon>Eukaryota</taxon>
        <taxon>Fungi</taxon>
        <taxon>Dikarya</taxon>
        <taxon>Basidiomycota</taxon>
        <taxon>Agaricomycotina</taxon>
        <taxon>Tremellomycetes</taxon>
        <taxon>Tremellales</taxon>
        <taxon>Cryptococcaceae</taxon>
        <taxon>Cryptococcus</taxon>
    </lineage>
</organism>
<reference evidence="10 11" key="1">
    <citation type="submission" date="2016-06" db="EMBL/GenBank/DDBJ databases">
        <title>Evolution of pathogenesis and genome organization in the Tremellales.</title>
        <authorList>
            <person name="Cuomo C."/>
            <person name="Litvintseva A."/>
            <person name="Heitman J."/>
            <person name="Chen Y."/>
            <person name="Sun S."/>
            <person name="Springer D."/>
            <person name="Dromer F."/>
            <person name="Young S."/>
            <person name="Zeng Q."/>
            <person name="Chapman S."/>
            <person name="Gujja S."/>
            <person name="Saif S."/>
            <person name="Birren B."/>
        </authorList>
    </citation>
    <scope>NUCLEOTIDE SEQUENCE [LARGE SCALE GENOMIC DNA]</scope>
    <source>
        <strain evidence="10 11">CBS 6039</strain>
    </source>
</reference>
<dbReference type="InterPro" id="IPR029044">
    <property type="entry name" value="Nucleotide-diphossugar_trans"/>
</dbReference>
<dbReference type="AlphaFoldDB" id="A0A1E3HB54"/>
<keyword evidence="8" id="KW-0472">Membrane</keyword>
<gene>
    <name evidence="10" type="ORF">L202_08068</name>
</gene>
<accession>A0A1E3HB54</accession>
<evidence type="ECO:0000256" key="3">
    <source>
        <dbReference type="ARBA" id="ARBA00022679"/>
    </source>
</evidence>
<evidence type="ECO:0000256" key="9">
    <source>
        <dbReference type="SAM" id="SignalP"/>
    </source>
</evidence>
<evidence type="ECO:0000256" key="7">
    <source>
        <dbReference type="ARBA" id="ARBA00023034"/>
    </source>
</evidence>
<dbReference type="RefSeq" id="XP_018989480.1">
    <property type="nucleotide sequence ID" value="XM_019142909.1"/>
</dbReference>
<dbReference type="GO" id="GO:0000026">
    <property type="term" value="F:alpha-1,2-mannosyltransferase activity"/>
    <property type="evidence" value="ECO:0007669"/>
    <property type="project" value="TreeGrafter"/>
</dbReference>
<keyword evidence="3" id="KW-0808">Transferase</keyword>
<evidence type="ECO:0000256" key="5">
    <source>
        <dbReference type="ARBA" id="ARBA00022968"/>
    </source>
</evidence>
<evidence type="ECO:0000256" key="6">
    <source>
        <dbReference type="ARBA" id="ARBA00022989"/>
    </source>
</evidence>
<dbReference type="STRING" id="1295533.A0A1E3HB54"/>
<keyword evidence="7" id="KW-0333">Golgi apparatus</keyword>
<evidence type="ECO:0000256" key="2">
    <source>
        <dbReference type="ARBA" id="ARBA00009105"/>
    </source>
</evidence>
<dbReference type="InterPro" id="IPR022751">
    <property type="entry name" value="Alpha_mannosyltransferase"/>
</dbReference>
<dbReference type="SUPFAM" id="SSF53448">
    <property type="entry name" value="Nucleotide-diphospho-sugar transferases"/>
    <property type="match status" value="1"/>
</dbReference>
<dbReference type="GO" id="GO:0046354">
    <property type="term" value="P:mannan biosynthetic process"/>
    <property type="evidence" value="ECO:0007669"/>
    <property type="project" value="TreeGrafter"/>
</dbReference>
<protein>
    <recommendedName>
        <fullName evidence="12">Mannosyltransferase</fullName>
    </recommendedName>
</protein>
<dbReference type="PANTHER" id="PTHR31646">
    <property type="entry name" value="ALPHA-1,2-MANNOSYLTRANSFERASE MNN2"/>
    <property type="match status" value="1"/>
</dbReference>